<gene>
    <name evidence="2" type="primary">LOC136086127</name>
</gene>
<keyword evidence="1" id="KW-1185">Reference proteome</keyword>
<dbReference type="GeneID" id="136086127"/>
<dbReference type="InterPro" id="IPR004244">
    <property type="entry name" value="Transposase_22"/>
</dbReference>
<reference evidence="2" key="1">
    <citation type="submission" date="2025-08" db="UniProtKB">
        <authorList>
            <consortium name="RefSeq"/>
        </authorList>
    </citation>
    <scope>IDENTIFICATION</scope>
</reference>
<dbReference type="Gene3D" id="3.30.70.1820">
    <property type="entry name" value="L1 transposable element, RRM domain"/>
    <property type="match status" value="1"/>
</dbReference>
<accession>A0ABM4CRG7</accession>
<name>A0ABM4CRG7_HYDVU</name>
<sequence length="142" mass="16776">MQAKISSDNTELKLKSVNNKDRNRRNNLRIDGVVETNKEKDWDITKEKIKKLFNVQLEIKKDIKIERAHRVGLAKVERAQAIVLKLRDYDDKKVISEKVMKLKGSNIFINEDFSFTTRKIRKELFEQAKLHRQNGHYAKVVQ</sequence>
<proteinExistence type="predicted"/>
<organism evidence="1 2">
    <name type="scientific">Hydra vulgaris</name>
    <name type="common">Hydra</name>
    <name type="synonym">Hydra attenuata</name>
    <dbReference type="NCBI Taxonomy" id="6087"/>
    <lineage>
        <taxon>Eukaryota</taxon>
        <taxon>Metazoa</taxon>
        <taxon>Cnidaria</taxon>
        <taxon>Hydrozoa</taxon>
        <taxon>Hydroidolina</taxon>
        <taxon>Anthoathecata</taxon>
        <taxon>Aplanulata</taxon>
        <taxon>Hydridae</taxon>
        <taxon>Hydra</taxon>
    </lineage>
</organism>
<dbReference type="RefSeq" id="XP_065664471.1">
    <property type="nucleotide sequence ID" value="XM_065808399.1"/>
</dbReference>
<dbReference type="Proteomes" id="UP001652625">
    <property type="component" value="Chromosome 10"/>
</dbReference>
<dbReference type="PANTHER" id="PTHR11505">
    <property type="entry name" value="L1 TRANSPOSABLE ELEMENT-RELATED"/>
    <property type="match status" value="1"/>
</dbReference>
<protein>
    <submittedName>
        <fullName evidence="2">Uncharacterized protein LOC136086127</fullName>
    </submittedName>
</protein>
<evidence type="ECO:0000313" key="2">
    <source>
        <dbReference type="RefSeq" id="XP_065664471.1"/>
    </source>
</evidence>
<evidence type="ECO:0000313" key="1">
    <source>
        <dbReference type="Proteomes" id="UP001652625"/>
    </source>
</evidence>